<proteinExistence type="predicted"/>
<accession>A0A2V1HS96</accession>
<comment type="caution">
    <text evidence="1">The sequence shown here is derived from an EMBL/GenBank/DDBJ whole genome shotgun (WGS) entry which is preliminary data.</text>
</comment>
<dbReference type="Pfam" id="PF19654">
    <property type="entry name" value="DUF6157"/>
    <property type="match status" value="1"/>
</dbReference>
<sequence length="136" mass="14861">MGTTNYANAFIQVADDCPVAEGLEPPTNAKGPTIATLQYELIAAHPYELTSDDVLFAVHAQRQEIPESERVEARAAFFAKDQACLRSSPLGKRYGWGTHHDAEGRLAVVPLGSDRYEELAADSSLTQLKAMRSKRA</sequence>
<evidence type="ECO:0000313" key="1">
    <source>
        <dbReference type="EMBL" id="PVZ94542.1"/>
    </source>
</evidence>
<protein>
    <submittedName>
        <fullName evidence="1">Uncharacterized protein</fullName>
    </submittedName>
</protein>
<dbReference type="EMBL" id="QEOP01000002">
    <property type="protein sequence ID" value="PVZ94542.1"/>
    <property type="molecule type" value="Genomic_DNA"/>
</dbReference>
<dbReference type="OrthoDB" id="2361182at2"/>
<gene>
    <name evidence="1" type="ORF">DDQ50_12645</name>
</gene>
<evidence type="ECO:0000313" key="2">
    <source>
        <dbReference type="Proteomes" id="UP000244893"/>
    </source>
</evidence>
<dbReference type="RefSeq" id="WP_116757053.1">
    <property type="nucleotide sequence ID" value="NZ_JBHUEX010000001.1"/>
</dbReference>
<reference evidence="1 2" key="1">
    <citation type="submission" date="2018-05" db="EMBL/GenBank/DDBJ databases">
        <title>Amnibacterium sp. M8JJ-5, whole genome shotgun sequence.</title>
        <authorList>
            <person name="Tuo L."/>
        </authorList>
    </citation>
    <scope>NUCLEOTIDE SEQUENCE [LARGE SCALE GENOMIC DNA]</scope>
    <source>
        <strain evidence="1 2">M8JJ-5</strain>
    </source>
</reference>
<dbReference type="InterPro" id="IPR046155">
    <property type="entry name" value="DUF6157"/>
</dbReference>
<organism evidence="1 2">
    <name type="scientific">Amnibacterium flavum</name>
    <dbReference type="NCBI Taxonomy" id="2173173"/>
    <lineage>
        <taxon>Bacteria</taxon>
        <taxon>Bacillati</taxon>
        <taxon>Actinomycetota</taxon>
        <taxon>Actinomycetes</taxon>
        <taxon>Micrococcales</taxon>
        <taxon>Microbacteriaceae</taxon>
        <taxon>Amnibacterium</taxon>
    </lineage>
</organism>
<dbReference type="AlphaFoldDB" id="A0A2V1HS96"/>
<name>A0A2V1HS96_9MICO</name>
<keyword evidence="2" id="KW-1185">Reference proteome</keyword>
<dbReference type="Proteomes" id="UP000244893">
    <property type="component" value="Unassembled WGS sequence"/>
</dbReference>